<dbReference type="Proteomes" id="UP000184310">
    <property type="component" value="Unassembled WGS sequence"/>
</dbReference>
<keyword evidence="4 8" id="KW-0378">Hydrolase</keyword>
<dbReference type="InterPro" id="IPR051094">
    <property type="entry name" value="Diverse_Catalytic_Enzymes"/>
</dbReference>
<dbReference type="InterPro" id="IPR003607">
    <property type="entry name" value="HD/PDEase_dom"/>
</dbReference>
<dbReference type="Pfam" id="PF01966">
    <property type="entry name" value="HD"/>
    <property type="match status" value="1"/>
</dbReference>
<dbReference type="GO" id="GO:0046872">
    <property type="term" value="F:metal ion binding"/>
    <property type="evidence" value="ECO:0007669"/>
    <property type="project" value="UniProtKB-KW"/>
</dbReference>
<dbReference type="PANTHER" id="PTHR35795">
    <property type="entry name" value="SLR1885 PROTEIN"/>
    <property type="match status" value="1"/>
</dbReference>
<dbReference type="InterPro" id="IPR005249">
    <property type="entry name" value="YqeK"/>
</dbReference>
<dbReference type="EMBL" id="FQZB01000003">
    <property type="protein sequence ID" value="SHI48276.1"/>
    <property type="molecule type" value="Genomic_DNA"/>
</dbReference>
<feature type="domain" description="HD" evidence="7">
    <location>
        <begin position="19"/>
        <end position="134"/>
    </location>
</feature>
<keyword evidence="9" id="KW-1185">Reference proteome</keyword>
<evidence type="ECO:0000256" key="2">
    <source>
        <dbReference type="ARBA" id="ARBA00022723"/>
    </source>
</evidence>
<gene>
    <name evidence="8" type="ORF">SAMN02745163_00365</name>
</gene>
<keyword evidence="3" id="KW-0547">Nucleotide-binding</keyword>
<dbReference type="SUPFAM" id="SSF109604">
    <property type="entry name" value="HD-domain/PDEase-like"/>
    <property type="match status" value="1"/>
</dbReference>
<comment type="catalytic activity">
    <reaction evidence="6">
        <text>P(1),P(4)-bis(5'-adenosyl) tetraphosphate + H2O = 2 ADP + 2 H(+)</text>
        <dbReference type="Rhea" id="RHEA:24252"/>
        <dbReference type="ChEBI" id="CHEBI:15377"/>
        <dbReference type="ChEBI" id="CHEBI:15378"/>
        <dbReference type="ChEBI" id="CHEBI:58141"/>
        <dbReference type="ChEBI" id="CHEBI:456216"/>
        <dbReference type="EC" id="3.6.1.41"/>
    </reaction>
</comment>
<accession>A0A1M6BHW1</accession>
<dbReference type="CDD" id="cd00077">
    <property type="entry name" value="HDc"/>
    <property type="match status" value="1"/>
</dbReference>
<dbReference type="InterPro" id="IPR006674">
    <property type="entry name" value="HD_domain"/>
</dbReference>
<evidence type="ECO:0000256" key="6">
    <source>
        <dbReference type="ARBA" id="ARBA00049417"/>
    </source>
</evidence>
<dbReference type="Gene3D" id="1.10.3210.10">
    <property type="entry name" value="Hypothetical protein af1432"/>
    <property type="match status" value="1"/>
</dbReference>
<evidence type="ECO:0000256" key="3">
    <source>
        <dbReference type="ARBA" id="ARBA00022741"/>
    </source>
</evidence>
<dbReference type="GO" id="GO:0008803">
    <property type="term" value="F:bis(5'-nucleosyl)-tetraphosphatase (symmetrical) activity"/>
    <property type="evidence" value="ECO:0007669"/>
    <property type="project" value="UniProtKB-EC"/>
</dbReference>
<dbReference type="SMART" id="SM00471">
    <property type="entry name" value="HDc"/>
    <property type="match status" value="1"/>
</dbReference>
<evidence type="ECO:0000313" key="8">
    <source>
        <dbReference type="EMBL" id="SHI48276.1"/>
    </source>
</evidence>
<dbReference type="PANTHER" id="PTHR35795:SF1">
    <property type="entry name" value="BIS(5'-NUCLEOSYL)-TETRAPHOSPHATASE, SYMMETRICAL"/>
    <property type="match status" value="1"/>
</dbReference>
<reference evidence="8 9" key="1">
    <citation type="submission" date="2016-11" db="EMBL/GenBank/DDBJ databases">
        <authorList>
            <person name="Jaros S."/>
            <person name="Januszkiewicz K."/>
            <person name="Wedrychowicz H."/>
        </authorList>
    </citation>
    <scope>NUCLEOTIDE SEQUENCE [LARGE SCALE GENOMIC DNA]</scope>
    <source>
        <strain evidence="8 9">DSM 21758</strain>
    </source>
</reference>
<evidence type="ECO:0000256" key="5">
    <source>
        <dbReference type="ARBA" id="ARBA00023004"/>
    </source>
</evidence>
<dbReference type="NCBIfam" id="TIGR00488">
    <property type="entry name" value="bis(5'-nucleosyl)-tetraphosphatase (symmetrical) YqeK"/>
    <property type="match status" value="1"/>
</dbReference>
<sequence>MWTYEAMDYYVKENLKETRYIHTLGVVKTAIALAKLNGASEEKAKIAALLHDAAKNMKIDEQVKILENNNIELDDVTKNSPQILHGLVAGILARDIMEVTDSEILSAIACHTTGKDNMSLLDKIIYISDYIEPNRNYNGVEELRELTFKDLNAGLLKGIDNTIMYVIKLGQLVHPLTIEARNYLILESQGNV</sequence>
<organism evidence="8 9">
    <name type="scientific">Clostridium cavendishii DSM 21758</name>
    <dbReference type="NCBI Taxonomy" id="1121302"/>
    <lineage>
        <taxon>Bacteria</taxon>
        <taxon>Bacillati</taxon>
        <taxon>Bacillota</taxon>
        <taxon>Clostridia</taxon>
        <taxon>Eubacteriales</taxon>
        <taxon>Clostridiaceae</taxon>
        <taxon>Clostridium</taxon>
    </lineage>
</organism>
<protein>
    <recommendedName>
        <fullName evidence="1">bis(5'-nucleosyl)-tetraphosphatase (symmetrical)</fullName>
        <ecNumber evidence="1">3.6.1.41</ecNumber>
    </recommendedName>
</protein>
<dbReference type="RefSeq" id="WP_072984689.1">
    <property type="nucleotide sequence ID" value="NZ_FQZB01000003.1"/>
</dbReference>
<evidence type="ECO:0000313" key="9">
    <source>
        <dbReference type="Proteomes" id="UP000184310"/>
    </source>
</evidence>
<dbReference type="AlphaFoldDB" id="A0A1M6BHW1"/>
<dbReference type="EC" id="3.6.1.41" evidence="1"/>
<evidence type="ECO:0000256" key="1">
    <source>
        <dbReference type="ARBA" id="ARBA00012506"/>
    </source>
</evidence>
<dbReference type="STRING" id="1121302.SAMN02745163_00365"/>
<evidence type="ECO:0000259" key="7">
    <source>
        <dbReference type="PROSITE" id="PS51831"/>
    </source>
</evidence>
<evidence type="ECO:0000256" key="4">
    <source>
        <dbReference type="ARBA" id="ARBA00022801"/>
    </source>
</evidence>
<dbReference type="GO" id="GO:0000166">
    <property type="term" value="F:nucleotide binding"/>
    <property type="evidence" value="ECO:0007669"/>
    <property type="project" value="UniProtKB-KW"/>
</dbReference>
<keyword evidence="5" id="KW-0408">Iron</keyword>
<proteinExistence type="predicted"/>
<dbReference type="PROSITE" id="PS51831">
    <property type="entry name" value="HD"/>
    <property type="match status" value="1"/>
</dbReference>
<keyword evidence="2" id="KW-0479">Metal-binding</keyword>
<name>A0A1M6BHW1_9CLOT</name>
<dbReference type="OrthoDB" id="5295945at2"/>